<feature type="compositionally biased region" description="Basic and acidic residues" evidence="1">
    <location>
        <begin position="22"/>
        <end position="33"/>
    </location>
</feature>
<evidence type="ECO:0000313" key="3">
    <source>
        <dbReference type="Proteomes" id="UP000747542"/>
    </source>
</evidence>
<organism evidence="2 3">
    <name type="scientific">Homarus americanus</name>
    <name type="common">American lobster</name>
    <dbReference type="NCBI Taxonomy" id="6706"/>
    <lineage>
        <taxon>Eukaryota</taxon>
        <taxon>Metazoa</taxon>
        <taxon>Ecdysozoa</taxon>
        <taxon>Arthropoda</taxon>
        <taxon>Crustacea</taxon>
        <taxon>Multicrustacea</taxon>
        <taxon>Malacostraca</taxon>
        <taxon>Eumalacostraca</taxon>
        <taxon>Eucarida</taxon>
        <taxon>Decapoda</taxon>
        <taxon>Pleocyemata</taxon>
        <taxon>Astacidea</taxon>
        <taxon>Nephropoidea</taxon>
        <taxon>Nephropidae</taxon>
        <taxon>Homarus</taxon>
    </lineage>
</organism>
<protein>
    <submittedName>
        <fullName evidence="2">Uncharacterized protein</fullName>
    </submittedName>
</protein>
<name>A0A8J5MZR3_HOMAM</name>
<comment type="caution">
    <text evidence="2">The sequence shown here is derived from an EMBL/GenBank/DDBJ whole genome shotgun (WGS) entry which is preliminary data.</text>
</comment>
<sequence length="165" mass="18560">MEKKLEQLAVLLMQQAEMAKQAQEESQRREERMSQILEHVVSQQEPSHHITTTTSSAAATSSSAPRQAKFPVCSAPSPHLSLSASLWEFDAWCHKFKGYVTLTKISSLPTTEQRAALESVLDDEWNRILRFGIGVADDTELEPVLDAMEAYLWGQGNVILDQRDF</sequence>
<keyword evidence="3" id="KW-1185">Reference proteome</keyword>
<feature type="region of interest" description="Disordered" evidence="1">
    <location>
        <begin position="19"/>
        <end position="63"/>
    </location>
</feature>
<dbReference type="EMBL" id="JAHLQT010014894">
    <property type="protein sequence ID" value="KAG7170150.1"/>
    <property type="molecule type" value="Genomic_DNA"/>
</dbReference>
<reference evidence="2" key="1">
    <citation type="journal article" date="2021" name="Sci. Adv.">
        <title>The American lobster genome reveals insights on longevity, neural, and immune adaptations.</title>
        <authorList>
            <person name="Polinski J.M."/>
            <person name="Zimin A.V."/>
            <person name="Clark K.F."/>
            <person name="Kohn A.B."/>
            <person name="Sadowski N."/>
            <person name="Timp W."/>
            <person name="Ptitsyn A."/>
            <person name="Khanna P."/>
            <person name="Romanova D.Y."/>
            <person name="Williams P."/>
            <person name="Greenwood S.J."/>
            <person name="Moroz L.L."/>
            <person name="Walt D.R."/>
            <person name="Bodnar A.G."/>
        </authorList>
    </citation>
    <scope>NUCLEOTIDE SEQUENCE</scope>
    <source>
        <strain evidence="2">GMGI-L3</strain>
    </source>
</reference>
<evidence type="ECO:0000256" key="1">
    <source>
        <dbReference type="SAM" id="MobiDB-lite"/>
    </source>
</evidence>
<proteinExistence type="predicted"/>
<gene>
    <name evidence="2" type="ORF">Hamer_G012394</name>
</gene>
<feature type="compositionally biased region" description="Low complexity" evidence="1">
    <location>
        <begin position="51"/>
        <end position="63"/>
    </location>
</feature>
<dbReference type="AlphaFoldDB" id="A0A8J5MZR3"/>
<dbReference type="Proteomes" id="UP000747542">
    <property type="component" value="Unassembled WGS sequence"/>
</dbReference>
<accession>A0A8J5MZR3</accession>
<evidence type="ECO:0000313" key="2">
    <source>
        <dbReference type="EMBL" id="KAG7170150.1"/>
    </source>
</evidence>